<dbReference type="InterPro" id="IPR013976">
    <property type="entry name" value="HDOD"/>
</dbReference>
<organism evidence="2 3">
    <name type="scientific">Sulfuritalea hydrogenivorans sk43H</name>
    <dbReference type="NCBI Taxonomy" id="1223802"/>
    <lineage>
        <taxon>Bacteria</taxon>
        <taxon>Pseudomonadati</taxon>
        <taxon>Pseudomonadota</taxon>
        <taxon>Betaproteobacteria</taxon>
        <taxon>Nitrosomonadales</taxon>
        <taxon>Sterolibacteriaceae</taxon>
        <taxon>Sulfuritalea</taxon>
    </lineage>
</organism>
<reference evidence="2 3" key="1">
    <citation type="journal article" date="2014" name="Syst. Appl. Microbiol.">
        <title>Complete genomes of freshwater sulfur oxidizers Sulfuricella denitrificans skB26 and Sulfuritalea hydrogenivorans sk43H: genetic insights into the sulfur oxidation pathway of betaproteobacteria.</title>
        <authorList>
            <person name="Watanabe T."/>
            <person name="Kojima H."/>
            <person name="Fukui M."/>
        </authorList>
    </citation>
    <scope>NUCLEOTIDE SEQUENCE [LARGE SCALE GENOMIC DNA]</scope>
    <source>
        <strain evidence="2">DSM22779</strain>
    </source>
</reference>
<dbReference type="InterPro" id="IPR006675">
    <property type="entry name" value="HDIG_dom"/>
</dbReference>
<keyword evidence="2" id="KW-0378">Hydrolase</keyword>
<dbReference type="InterPro" id="IPR052340">
    <property type="entry name" value="RNase_Y/CdgJ"/>
</dbReference>
<keyword evidence="3" id="KW-1185">Reference proteome</keyword>
<protein>
    <submittedName>
        <fullName evidence="2">Metal dependent phosphohydrolase</fullName>
    </submittedName>
</protein>
<proteinExistence type="predicted"/>
<dbReference type="SUPFAM" id="SSF109604">
    <property type="entry name" value="HD-domain/PDEase-like"/>
    <property type="match status" value="1"/>
</dbReference>
<dbReference type="GO" id="GO:0016787">
    <property type="term" value="F:hydrolase activity"/>
    <property type="evidence" value="ECO:0007669"/>
    <property type="project" value="UniProtKB-KW"/>
</dbReference>
<feature type="domain" description="HDOD" evidence="1">
    <location>
        <begin position="19"/>
        <end position="216"/>
    </location>
</feature>
<dbReference type="Gene3D" id="1.10.3210.10">
    <property type="entry name" value="Hypothetical protein af1432"/>
    <property type="match status" value="1"/>
</dbReference>
<dbReference type="HOGENOM" id="CLU_048246_4_0_4"/>
<dbReference type="KEGG" id="shd:SUTH_01451"/>
<evidence type="ECO:0000313" key="3">
    <source>
        <dbReference type="Proteomes" id="UP000031637"/>
    </source>
</evidence>
<dbReference type="CDD" id="cd00077">
    <property type="entry name" value="HDc"/>
    <property type="match status" value="1"/>
</dbReference>
<dbReference type="Pfam" id="PF08668">
    <property type="entry name" value="HDOD"/>
    <property type="match status" value="1"/>
</dbReference>
<dbReference type="AlphaFoldDB" id="W0SEQ4"/>
<dbReference type="InterPro" id="IPR003607">
    <property type="entry name" value="HD/PDEase_dom"/>
</dbReference>
<dbReference type="PANTHER" id="PTHR33525">
    <property type="match status" value="1"/>
</dbReference>
<name>W0SEQ4_9PROT</name>
<accession>W0SEQ4</accession>
<evidence type="ECO:0000259" key="1">
    <source>
        <dbReference type="PROSITE" id="PS51833"/>
    </source>
</evidence>
<dbReference type="PROSITE" id="PS51833">
    <property type="entry name" value="HDOD"/>
    <property type="match status" value="1"/>
</dbReference>
<dbReference type="Proteomes" id="UP000031637">
    <property type="component" value="Chromosome"/>
</dbReference>
<dbReference type="RefSeq" id="WP_197539663.1">
    <property type="nucleotide sequence ID" value="NZ_AP012547.1"/>
</dbReference>
<dbReference type="EMBL" id="AP012547">
    <property type="protein sequence ID" value="BAO29250.1"/>
    <property type="molecule type" value="Genomic_DNA"/>
</dbReference>
<dbReference type="NCBIfam" id="TIGR00277">
    <property type="entry name" value="HDIG"/>
    <property type="match status" value="1"/>
</dbReference>
<sequence>MSALTPELERKLGMAVERMPAFPRAVQKILELTRNINCLPKELVAVIEKDPVMTMKILKVINSAYYSLPSKITSVSQSVVYLGINTIKNLALGFAAVGILPRMNAAGFDVQRYLLHSLVVGGTARQLATQFAKGEADPGDCYIAGLLHDFGKVVFAQFLAEEFRGALMYSFENSVPLHAAEQKVIGVDHGLVGALLAKRWAFPDYLVDCIRDHHNPEAEPSAMMDCLRVADQLVRYRDIGDSGNPWRETEAPAAPQRFGDDMEAIVVKLGSLDKIVEDAMLFAQVGKEA</sequence>
<dbReference type="PANTHER" id="PTHR33525:SF3">
    <property type="entry name" value="RIBONUCLEASE Y"/>
    <property type="match status" value="1"/>
</dbReference>
<gene>
    <name evidence="2" type="ORF">SUTH_01451</name>
</gene>
<evidence type="ECO:0000313" key="2">
    <source>
        <dbReference type="EMBL" id="BAO29250.1"/>
    </source>
</evidence>
<dbReference type="STRING" id="1223802.SUTH_01451"/>